<sequence length="87" mass="9846">MATGASQMMFGGVYEGSMSMQDMDVERRPYHKNCGCALHGVCSNACPHHRCISFNKKISWNHCSLRAKSSKDKTLIEIRNDIHDPFK</sequence>
<protein>
    <submittedName>
        <fullName evidence="1">Uncharacterized protein</fullName>
    </submittedName>
</protein>
<gene>
    <name evidence="1" type="ORF">Ahy_B01g055243</name>
</gene>
<dbReference type="PANTHER" id="PTHR35121">
    <property type="entry name" value="HOMEODOMAIN PROTEIN 8, PUTATIVE-RELATED"/>
    <property type="match status" value="1"/>
</dbReference>
<name>A0A445AVQ7_ARAHY</name>
<dbReference type="AlphaFoldDB" id="A0A445AVQ7"/>
<keyword evidence="2" id="KW-1185">Reference proteome</keyword>
<organism evidence="1 2">
    <name type="scientific">Arachis hypogaea</name>
    <name type="common">Peanut</name>
    <dbReference type="NCBI Taxonomy" id="3818"/>
    <lineage>
        <taxon>Eukaryota</taxon>
        <taxon>Viridiplantae</taxon>
        <taxon>Streptophyta</taxon>
        <taxon>Embryophyta</taxon>
        <taxon>Tracheophyta</taxon>
        <taxon>Spermatophyta</taxon>
        <taxon>Magnoliopsida</taxon>
        <taxon>eudicotyledons</taxon>
        <taxon>Gunneridae</taxon>
        <taxon>Pentapetalae</taxon>
        <taxon>rosids</taxon>
        <taxon>fabids</taxon>
        <taxon>Fabales</taxon>
        <taxon>Fabaceae</taxon>
        <taxon>Papilionoideae</taxon>
        <taxon>50 kb inversion clade</taxon>
        <taxon>dalbergioids sensu lato</taxon>
        <taxon>Dalbergieae</taxon>
        <taxon>Pterocarpus clade</taxon>
        <taxon>Arachis</taxon>
    </lineage>
</organism>
<proteinExistence type="predicted"/>
<reference evidence="1 2" key="1">
    <citation type="submission" date="2019-01" db="EMBL/GenBank/DDBJ databases">
        <title>Sequencing of cultivated peanut Arachis hypogaea provides insights into genome evolution and oil improvement.</title>
        <authorList>
            <person name="Chen X."/>
        </authorList>
    </citation>
    <scope>NUCLEOTIDE SEQUENCE [LARGE SCALE GENOMIC DNA]</scope>
    <source>
        <strain evidence="2">cv. Fuhuasheng</strain>
        <tissue evidence="1">Leaves</tissue>
    </source>
</reference>
<evidence type="ECO:0000313" key="1">
    <source>
        <dbReference type="EMBL" id="RYR30487.1"/>
    </source>
</evidence>
<dbReference type="Proteomes" id="UP000289738">
    <property type="component" value="Chromosome B01"/>
</dbReference>
<dbReference type="PANTHER" id="PTHR35121:SF4">
    <property type="entry name" value="SWIM-TYPE DOMAIN-CONTAINING PROTEIN"/>
    <property type="match status" value="1"/>
</dbReference>
<evidence type="ECO:0000313" key="2">
    <source>
        <dbReference type="Proteomes" id="UP000289738"/>
    </source>
</evidence>
<dbReference type="EMBL" id="SDMP01000011">
    <property type="protein sequence ID" value="RYR30487.1"/>
    <property type="molecule type" value="Genomic_DNA"/>
</dbReference>
<comment type="caution">
    <text evidence="1">The sequence shown here is derived from an EMBL/GenBank/DDBJ whole genome shotgun (WGS) entry which is preliminary data.</text>
</comment>
<accession>A0A445AVQ7</accession>